<feature type="domain" description="ABC transporter" evidence="6">
    <location>
        <begin position="19"/>
        <end position="262"/>
    </location>
</feature>
<dbReference type="InterPro" id="IPR017871">
    <property type="entry name" value="ABC_transporter-like_CS"/>
</dbReference>
<dbReference type="PANTHER" id="PTHR43776">
    <property type="entry name" value="TRANSPORT ATP-BINDING PROTEIN"/>
    <property type="match status" value="1"/>
</dbReference>
<dbReference type="InterPro" id="IPR013563">
    <property type="entry name" value="Oligopep_ABC_C"/>
</dbReference>
<proteinExistence type="inferred from homology"/>
<sequence>MGDTDQTTATPLAERRPILTARDLVKEFDVGGATLHAVNDVNFTIRQGEIVGMVGESGSGKSTIGRLVLSLLKQTSGDVTFDGENLASLSDKALRALRARMQIVFQDPWSALNPRMSVGRQIGEPLLLHTNLSRSERRQRVERLAERVRLPAKFLSRTPAELSGGQLQRVCIARAIATEPELVVLDEPTSSLDLSVRAGILELLAELRRELGVAMLFISHDLGTVKLISDRIIVLYLGTIVEEGPASLVFGAPAHPYTQALMSAHLPPNPRAPLKRHVLEGEVPSPINLPKGCRFASRCPVALPECSDSLPPLVATGEEDRRAACIRIADGGNRLNL</sequence>
<dbReference type="NCBIfam" id="TIGR01727">
    <property type="entry name" value="oligo_HPY"/>
    <property type="match status" value="1"/>
</dbReference>
<dbReference type="InterPro" id="IPR050319">
    <property type="entry name" value="ABC_transp_ATP-bind"/>
</dbReference>
<protein>
    <submittedName>
        <fullName evidence="7">ABC transporter ATP-binding protein</fullName>
    </submittedName>
</protein>
<dbReference type="EMBL" id="JAEKJA010000005">
    <property type="protein sequence ID" value="MBJ3775576.1"/>
    <property type="molecule type" value="Genomic_DNA"/>
</dbReference>
<dbReference type="PANTHER" id="PTHR43776:SF7">
    <property type="entry name" value="D,D-DIPEPTIDE TRANSPORT ATP-BINDING PROTEIN DDPF-RELATED"/>
    <property type="match status" value="1"/>
</dbReference>
<dbReference type="FunFam" id="3.40.50.300:FF:000016">
    <property type="entry name" value="Oligopeptide ABC transporter ATP-binding component"/>
    <property type="match status" value="1"/>
</dbReference>
<dbReference type="GO" id="GO:0055085">
    <property type="term" value="P:transmembrane transport"/>
    <property type="evidence" value="ECO:0007669"/>
    <property type="project" value="UniProtKB-ARBA"/>
</dbReference>
<dbReference type="GO" id="GO:0005524">
    <property type="term" value="F:ATP binding"/>
    <property type="evidence" value="ECO:0007669"/>
    <property type="project" value="UniProtKB-KW"/>
</dbReference>
<name>A0A934IIE8_9HYPH</name>
<dbReference type="InterPro" id="IPR027417">
    <property type="entry name" value="P-loop_NTPase"/>
</dbReference>
<evidence type="ECO:0000256" key="1">
    <source>
        <dbReference type="ARBA" id="ARBA00004417"/>
    </source>
</evidence>
<dbReference type="Pfam" id="PF08352">
    <property type="entry name" value="oligo_HPY"/>
    <property type="match status" value="1"/>
</dbReference>
<dbReference type="InterPro" id="IPR003439">
    <property type="entry name" value="ABC_transporter-like_ATP-bd"/>
</dbReference>
<gene>
    <name evidence="7" type="ORF">JCR33_07770</name>
</gene>
<dbReference type="Gene3D" id="3.40.50.300">
    <property type="entry name" value="P-loop containing nucleotide triphosphate hydrolases"/>
    <property type="match status" value="1"/>
</dbReference>
<dbReference type="GO" id="GO:0005886">
    <property type="term" value="C:plasma membrane"/>
    <property type="evidence" value="ECO:0007669"/>
    <property type="project" value="UniProtKB-SubCell"/>
</dbReference>
<evidence type="ECO:0000313" key="7">
    <source>
        <dbReference type="EMBL" id="MBJ3775576.1"/>
    </source>
</evidence>
<dbReference type="CDD" id="cd03257">
    <property type="entry name" value="ABC_NikE_OppD_transporters"/>
    <property type="match status" value="1"/>
</dbReference>
<dbReference type="GO" id="GO:0016887">
    <property type="term" value="F:ATP hydrolysis activity"/>
    <property type="evidence" value="ECO:0007669"/>
    <property type="project" value="InterPro"/>
</dbReference>
<evidence type="ECO:0000256" key="5">
    <source>
        <dbReference type="ARBA" id="ARBA00022840"/>
    </source>
</evidence>
<organism evidence="7 8">
    <name type="scientific">Acuticoccus mangrovi</name>
    <dbReference type="NCBI Taxonomy" id="2796142"/>
    <lineage>
        <taxon>Bacteria</taxon>
        <taxon>Pseudomonadati</taxon>
        <taxon>Pseudomonadota</taxon>
        <taxon>Alphaproteobacteria</taxon>
        <taxon>Hyphomicrobiales</taxon>
        <taxon>Amorphaceae</taxon>
        <taxon>Acuticoccus</taxon>
    </lineage>
</organism>
<evidence type="ECO:0000259" key="6">
    <source>
        <dbReference type="PROSITE" id="PS50893"/>
    </source>
</evidence>
<evidence type="ECO:0000256" key="2">
    <source>
        <dbReference type="ARBA" id="ARBA00005417"/>
    </source>
</evidence>
<dbReference type="PROSITE" id="PS50893">
    <property type="entry name" value="ABC_TRANSPORTER_2"/>
    <property type="match status" value="1"/>
</dbReference>
<keyword evidence="5 7" id="KW-0067">ATP-binding</keyword>
<evidence type="ECO:0000256" key="3">
    <source>
        <dbReference type="ARBA" id="ARBA00022448"/>
    </source>
</evidence>
<dbReference type="Proteomes" id="UP000609531">
    <property type="component" value="Unassembled WGS sequence"/>
</dbReference>
<comment type="subcellular location">
    <subcellularLocation>
        <location evidence="1">Cell inner membrane</location>
        <topology evidence="1">Peripheral membrane protein</topology>
    </subcellularLocation>
</comment>
<comment type="caution">
    <text evidence="7">The sequence shown here is derived from an EMBL/GenBank/DDBJ whole genome shotgun (WGS) entry which is preliminary data.</text>
</comment>
<keyword evidence="8" id="KW-1185">Reference proteome</keyword>
<dbReference type="SUPFAM" id="SSF52540">
    <property type="entry name" value="P-loop containing nucleoside triphosphate hydrolases"/>
    <property type="match status" value="1"/>
</dbReference>
<keyword evidence="3" id="KW-0813">Transport</keyword>
<reference evidence="7" key="1">
    <citation type="submission" date="2020-12" db="EMBL/GenBank/DDBJ databases">
        <title>Bacterial taxonomy.</title>
        <authorList>
            <person name="Pan X."/>
        </authorList>
    </citation>
    <scope>NUCLEOTIDE SEQUENCE</scope>
    <source>
        <strain evidence="7">B2012</strain>
    </source>
</reference>
<dbReference type="SMART" id="SM00382">
    <property type="entry name" value="AAA"/>
    <property type="match status" value="1"/>
</dbReference>
<dbReference type="InterPro" id="IPR003593">
    <property type="entry name" value="AAA+_ATPase"/>
</dbReference>
<dbReference type="GO" id="GO:0015833">
    <property type="term" value="P:peptide transport"/>
    <property type="evidence" value="ECO:0007669"/>
    <property type="project" value="InterPro"/>
</dbReference>
<dbReference type="PROSITE" id="PS00211">
    <property type="entry name" value="ABC_TRANSPORTER_1"/>
    <property type="match status" value="1"/>
</dbReference>
<dbReference type="Pfam" id="PF00005">
    <property type="entry name" value="ABC_tran"/>
    <property type="match status" value="1"/>
</dbReference>
<accession>A0A934IIE8</accession>
<evidence type="ECO:0000313" key="8">
    <source>
        <dbReference type="Proteomes" id="UP000609531"/>
    </source>
</evidence>
<keyword evidence="4" id="KW-0547">Nucleotide-binding</keyword>
<dbReference type="AlphaFoldDB" id="A0A934IIE8"/>
<evidence type="ECO:0000256" key="4">
    <source>
        <dbReference type="ARBA" id="ARBA00022741"/>
    </source>
</evidence>
<comment type="similarity">
    <text evidence="2">Belongs to the ABC transporter superfamily.</text>
</comment>